<sequence length="150" mass="17176">MRNTLKIMALSMLLISLKGFTQKTSAVYKPAKSVDREYKALYVINESDDTKIRAVIRNINNALEDPRLKGRLKVELLAFGGGVEMFRKSNPYYELLMGLKDKGVTMVQCENTLREKKIDKSELFDFVNYTPSGNGEIILRQYEGWAVFKP</sequence>
<evidence type="ECO:0000313" key="1">
    <source>
        <dbReference type="EMBL" id="SDH69511.1"/>
    </source>
</evidence>
<dbReference type="Pfam" id="PF02635">
    <property type="entry name" value="DsrE"/>
    <property type="match status" value="1"/>
</dbReference>
<proteinExistence type="predicted"/>
<dbReference type="EMBL" id="FNDW01000001">
    <property type="protein sequence ID" value="SDH69511.1"/>
    <property type="molecule type" value="Genomic_DNA"/>
</dbReference>
<dbReference type="Proteomes" id="UP000198869">
    <property type="component" value="Unassembled WGS sequence"/>
</dbReference>
<gene>
    <name evidence="1" type="ORF">SAMN05421846_101589</name>
</gene>
<evidence type="ECO:0000313" key="2">
    <source>
        <dbReference type="Proteomes" id="UP000198869"/>
    </source>
</evidence>
<protein>
    <submittedName>
        <fullName evidence="1">Uncharacterized protein</fullName>
    </submittedName>
</protein>
<accession>A0A1G8EI45</accession>
<organism evidence="1 2">
    <name type="scientific">Chryseobacterium taeanense</name>
    <dbReference type="NCBI Taxonomy" id="311334"/>
    <lineage>
        <taxon>Bacteria</taxon>
        <taxon>Pseudomonadati</taxon>
        <taxon>Bacteroidota</taxon>
        <taxon>Flavobacteriia</taxon>
        <taxon>Flavobacteriales</taxon>
        <taxon>Weeksellaceae</taxon>
        <taxon>Chryseobacterium group</taxon>
        <taxon>Chryseobacterium</taxon>
    </lineage>
</organism>
<dbReference type="OrthoDB" id="678766at2"/>
<dbReference type="PANTHER" id="PTHR37691">
    <property type="entry name" value="BLR3518 PROTEIN"/>
    <property type="match status" value="1"/>
</dbReference>
<keyword evidence="2" id="KW-1185">Reference proteome</keyword>
<dbReference type="Gene3D" id="3.40.1260.10">
    <property type="entry name" value="DsrEFH-like"/>
    <property type="match status" value="1"/>
</dbReference>
<dbReference type="InterPro" id="IPR003787">
    <property type="entry name" value="Sulphur_relay_DsrE/F-like"/>
</dbReference>
<dbReference type="PANTHER" id="PTHR37691:SF1">
    <property type="entry name" value="BLR3518 PROTEIN"/>
    <property type="match status" value="1"/>
</dbReference>
<reference evidence="2" key="1">
    <citation type="submission" date="2016-10" db="EMBL/GenBank/DDBJ databases">
        <authorList>
            <person name="Varghese N."/>
            <person name="Submissions S."/>
        </authorList>
    </citation>
    <scope>NUCLEOTIDE SEQUENCE [LARGE SCALE GENOMIC DNA]</scope>
    <source>
        <strain evidence="2">DSM 17071</strain>
    </source>
</reference>
<dbReference type="SUPFAM" id="SSF75169">
    <property type="entry name" value="DsrEFH-like"/>
    <property type="match status" value="1"/>
</dbReference>
<dbReference type="RefSeq" id="WP_089854406.1">
    <property type="nucleotide sequence ID" value="NZ_FNDW01000001.1"/>
</dbReference>
<dbReference type="STRING" id="311334.SAMN05421846_101589"/>
<dbReference type="InterPro" id="IPR027396">
    <property type="entry name" value="DsrEFH-like"/>
</dbReference>
<dbReference type="AlphaFoldDB" id="A0A1G8EI45"/>
<name>A0A1G8EI45_9FLAO</name>